<comment type="similarity">
    <text evidence="6">Belongs to the TDD superfamily. TSR3 family.</text>
</comment>
<comment type="catalytic activity">
    <reaction evidence="6">
        <text>an N(1)-methylpseudouridine in rRNA + S-adenosyl-L-methionine = N(1)-methyl-N(3)-[(3S)-3-amino-3-carboxypropyl]pseudouridine in rRNA + S-methyl-5'-thioadenosine + H(+)</text>
        <dbReference type="Rhea" id="RHEA:63296"/>
        <dbReference type="Rhea" id="RHEA-COMP:11634"/>
        <dbReference type="Rhea" id="RHEA-COMP:16310"/>
        <dbReference type="ChEBI" id="CHEBI:15378"/>
        <dbReference type="ChEBI" id="CHEBI:17509"/>
        <dbReference type="ChEBI" id="CHEBI:59789"/>
        <dbReference type="ChEBI" id="CHEBI:74890"/>
        <dbReference type="ChEBI" id="CHEBI:146234"/>
        <dbReference type="EC" id="2.5.1.157"/>
    </reaction>
</comment>
<dbReference type="GO" id="GO:0106388">
    <property type="term" value="F:rRNA small subunit aminocarboxypropyltransferase activity"/>
    <property type="evidence" value="ECO:0007669"/>
    <property type="project" value="UniProtKB-EC"/>
</dbReference>
<dbReference type="GO" id="GO:0000455">
    <property type="term" value="P:enzyme-directed rRNA pseudouridine synthesis"/>
    <property type="evidence" value="ECO:0007669"/>
    <property type="project" value="UniProtKB-UniRule"/>
</dbReference>
<keyword evidence="4 6" id="KW-0808">Transferase</keyword>
<feature type="binding site" evidence="6">
    <location>
        <position position="195"/>
    </location>
    <ligand>
        <name>S-adenosyl-L-methionine</name>
        <dbReference type="ChEBI" id="CHEBI:59789"/>
    </ligand>
</feature>
<dbReference type="HAMAP" id="MF_01116">
    <property type="entry name" value="TSR3"/>
    <property type="match status" value="1"/>
</dbReference>
<comment type="caution">
    <text evidence="10">The sequence shown here is derived from an EMBL/GenBank/DDBJ whole genome shotgun (WGS) entry which is preliminary data.</text>
</comment>
<keyword evidence="6" id="KW-0539">Nucleus</keyword>
<dbReference type="InterPro" id="IPR007209">
    <property type="entry name" value="RNaseL-inhib-like_metal-bd_dom"/>
</dbReference>
<name>A0A8H3HMP2_9AGAM</name>
<dbReference type="NCBIfam" id="NF002621">
    <property type="entry name" value="PRK02287.1"/>
    <property type="match status" value="1"/>
</dbReference>
<dbReference type="AlphaFoldDB" id="A0A8H3HMP2"/>
<evidence type="ECO:0000313" key="11">
    <source>
        <dbReference type="Proteomes" id="UP000663861"/>
    </source>
</evidence>
<keyword evidence="3 6" id="KW-0698">rRNA processing</keyword>
<comment type="function">
    <text evidence="6">Aminocarboxypropyltransferase that catalyzes the aminocarboxypropyl transfer on pseudouridine at position 1191 (Psi1191) in 18S rRNA. It constitutes the last step in biosynthesis of the hypermodified N1-methyl-N3-(3-amino-3-carboxypropyl) pseudouridine (m1acp3-Psi) conserved in eukaryotic 18S rRNA.</text>
</comment>
<dbReference type="PANTHER" id="PTHR20426">
    <property type="entry name" value="RIBOSOME BIOGENESIS PROTEIN TSR3 HOMOLOG"/>
    <property type="match status" value="1"/>
</dbReference>
<dbReference type="EMBL" id="CAJMWY010004195">
    <property type="protein sequence ID" value="CAE6523156.1"/>
    <property type="molecule type" value="Genomic_DNA"/>
</dbReference>
<dbReference type="PANTHER" id="PTHR20426:SF0">
    <property type="entry name" value="18S RRNA AMINOCARBOXYPROPYLTRANSFERASE"/>
    <property type="match status" value="1"/>
</dbReference>
<evidence type="ECO:0000256" key="1">
    <source>
        <dbReference type="ARBA" id="ARBA00022490"/>
    </source>
</evidence>
<dbReference type="Pfam" id="PF04034">
    <property type="entry name" value="Ribo_biogen_C"/>
    <property type="match status" value="1"/>
</dbReference>
<keyword evidence="5 6" id="KW-0949">S-adenosyl-L-methionine</keyword>
<feature type="domain" description="RNase L inhibitor RLI-like possible metal-binding" evidence="9">
    <location>
        <begin position="131"/>
        <end position="165"/>
    </location>
</feature>
<feature type="compositionally biased region" description="Basic and acidic residues" evidence="7">
    <location>
        <begin position="364"/>
        <end position="384"/>
    </location>
</feature>
<evidence type="ECO:0000256" key="5">
    <source>
        <dbReference type="ARBA" id="ARBA00022691"/>
    </source>
</evidence>
<evidence type="ECO:0000256" key="4">
    <source>
        <dbReference type="ARBA" id="ARBA00022679"/>
    </source>
</evidence>
<dbReference type="Pfam" id="PF04068">
    <property type="entry name" value="Fer4_RLI"/>
    <property type="match status" value="1"/>
</dbReference>
<dbReference type="EC" id="2.5.1.157" evidence="6"/>
<evidence type="ECO:0000313" key="10">
    <source>
        <dbReference type="EMBL" id="CAE6523156.1"/>
    </source>
</evidence>
<feature type="binding site" evidence="6">
    <location>
        <position position="233"/>
    </location>
    <ligand>
        <name>S-adenosyl-L-methionine</name>
        <dbReference type="ChEBI" id="CHEBI:59789"/>
    </ligand>
</feature>
<feature type="compositionally biased region" description="Basic residues" evidence="7">
    <location>
        <begin position="78"/>
        <end position="92"/>
    </location>
</feature>
<feature type="region of interest" description="Disordered" evidence="7">
    <location>
        <begin position="72"/>
        <end position="92"/>
    </location>
</feature>
<dbReference type="InterPro" id="IPR007177">
    <property type="entry name" value="Tsr3_C"/>
</dbReference>
<feature type="domain" description="16S/18S rRNA aminocarboxypropyltransferase Tsr3 C-terminal" evidence="8">
    <location>
        <begin position="169"/>
        <end position="293"/>
    </location>
</feature>
<dbReference type="GO" id="GO:0005634">
    <property type="term" value="C:nucleus"/>
    <property type="evidence" value="ECO:0007669"/>
    <property type="project" value="UniProtKB-SubCell"/>
</dbReference>
<reference evidence="10" key="1">
    <citation type="submission" date="2021-01" db="EMBL/GenBank/DDBJ databases">
        <authorList>
            <person name="Kaushik A."/>
        </authorList>
    </citation>
    <scope>NUCLEOTIDE SEQUENCE</scope>
    <source>
        <strain evidence="10">AG4-RS23</strain>
    </source>
</reference>
<comment type="subcellular location">
    <subcellularLocation>
        <location evidence="6">Cytoplasm</location>
    </subcellularLocation>
    <subcellularLocation>
        <location evidence="6">Nucleus</location>
    </subcellularLocation>
</comment>
<dbReference type="GO" id="GO:1904047">
    <property type="term" value="F:S-adenosyl-L-methionine binding"/>
    <property type="evidence" value="ECO:0007669"/>
    <property type="project" value="UniProtKB-UniRule"/>
</dbReference>
<accession>A0A8H3HMP2</accession>
<proteinExistence type="inferred from homology"/>
<comment type="catalytic activity">
    <reaction evidence="6">
        <text>N(1)-methylpseudouridine(1191) in yeast 18S rRNA + S-adenosyl-L-methionine = N(1)-methyl-N(3)-[(3S)-3-amino-3-carboxypropyl]pseudouridine(1191) in yeast 18S rRNA + S-methyl-5'-thioadenosine + H(+)</text>
        <dbReference type="Rhea" id="RHEA:63300"/>
        <dbReference type="Rhea" id="RHEA-COMP:13852"/>
        <dbReference type="Rhea" id="RHEA-COMP:16309"/>
        <dbReference type="ChEBI" id="CHEBI:15378"/>
        <dbReference type="ChEBI" id="CHEBI:17509"/>
        <dbReference type="ChEBI" id="CHEBI:59789"/>
        <dbReference type="ChEBI" id="CHEBI:74890"/>
        <dbReference type="ChEBI" id="CHEBI:146234"/>
    </reaction>
</comment>
<dbReference type="GO" id="GO:0005737">
    <property type="term" value="C:cytoplasm"/>
    <property type="evidence" value="ECO:0007669"/>
    <property type="project" value="UniProtKB-SubCell"/>
</dbReference>
<evidence type="ECO:0000259" key="9">
    <source>
        <dbReference type="Pfam" id="PF04068"/>
    </source>
</evidence>
<feature type="region of interest" description="Disordered" evidence="7">
    <location>
        <begin position="313"/>
        <end position="384"/>
    </location>
</feature>
<dbReference type="GO" id="GO:0030490">
    <property type="term" value="P:maturation of SSU-rRNA"/>
    <property type="evidence" value="ECO:0007669"/>
    <property type="project" value="TreeGrafter"/>
</dbReference>
<evidence type="ECO:0000256" key="2">
    <source>
        <dbReference type="ARBA" id="ARBA00022517"/>
    </source>
</evidence>
<evidence type="ECO:0000256" key="6">
    <source>
        <dbReference type="HAMAP-Rule" id="MF_03146"/>
    </source>
</evidence>
<dbReference type="Proteomes" id="UP000663861">
    <property type="component" value="Unassembled WGS sequence"/>
</dbReference>
<keyword evidence="1 6" id="KW-0963">Cytoplasm</keyword>
<feature type="compositionally biased region" description="Acidic residues" evidence="7">
    <location>
        <begin position="346"/>
        <end position="357"/>
    </location>
</feature>
<organism evidence="10 11">
    <name type="scientific">Rhizoctonia solani</name>
    <dbReference type="NCBI Taxonomy" id="456999"/>
    <lineage>
        <taxon>Eukaryota</taxon>
        <taxon>Fungi</taxon>
        <taxon>Dikarya</taxon>
        <taxon>Basidiomycota</taxon>
        <taxon>Agaricomycotina</taxon>
        <taxon>Agaricomycetes</taxon>
        <taxon>Cantharellales</taxon>
        <taxon>Ceratobasidiaceae</taxon>
        <taxon>Rhizoctonia</taxon>
    </lineage>
</organism>
<evidence type="ECO:0000259" key="8">
    <source>
        <dbReference type="Pfam" id="PF04034"/>
    </source>
</evidence>
<evidence type="ECO:0000256" key="3">
    <source>
        <dbReference type="ARBA" id="ARBA00022552"/>
    </source>
</evidence>
<feature type="binding site" evidence="6">
    <location>
        <position position="218"/>
    </location>
    <ligand>
        <name>S-adenosyl-L-methionine</name>
        <dbReference type="ChEBI" id="CHEBI:59789"/>
    </ligand>
</feature>
<gene>
    <name evidence="6" type="primary">TSR3</name>
    <name evidence="10" type="ORF">RDB_LOCUS159696</name>
</gene>
<evidence type="ECO:0000256" key="7">
    <source>
        <dbReference type="SAM" id="MobiDB-lite"/>
    </source>
</evidence>
<keyword evidence="2 6" id="KW-0690">Ribosome biogenesis</keyword>
<protein>
    <recommendedName>
        <fullName evidence="6">18S rRNA aminocarboxypropyltransferase</fullName>
        <ecNumber evidence="6">2.5.1.157</ecNumber>
    </recommendedName>
</protein>
<sequence length="384" mass="42925">MIFYPRSYRSYDSLDKAVPTAIRADSPQAPKFESFWWCESRDLLALSTATIFSTLFFNLYLDCQIFMPPKRGSSRGGKGAHRGRGHGHGRGGFRARIYDETRPVSAVDRDELDLAPDDDTETHNDEVHIPVPVAMWDFDHCDPKRCSGKKLARLGLIADLRVGQRFRGIVVTPKGTLPVSPADRDIVAQAGVAVVECSWARLDDVPFTKLRSPNERLLPYLVATNPVNYGRPWRLNCVEALAAAFYIVGLGEYAEILLSKFSWGHSFWKVNGGLLRRYQECKDAAEVEAVQKVIVAELEEDYEKRRAEVAELEEDYEKRRAEASTEDGDLLVANPNHSNAIWGAQSEEEDSASEDGGDSSNSEADAKNELDGDVTNELKRLAVR</sequence>
<dbReference type="InterPro" id="IPR022968">
    <property type="entry name" value="Tsr3-like"/>
</dbReference>
<feature type="binding site" evidence="6">
    <location>
        <position position="147"/>
    </location>
    <ligand>
        <name>S-adenosyl-L-methionine</name>
        <dbReference type="ChEBI" id="CHEBI:59789"/>
    </ligand>
</feature>